<dbReference type="Proteomes" id="UP000316184">
    <property type="component" value="Unassembled WGS sequence"/>
</dbReference>
<name>A0A561U1R5_9PSEU</name>
<evidence type="ECO:0000313" key="2">
    <source>
        <dbReference type="Proteomes" id="UP000316184"/>
    </source>
</evidence>
<proteinExistence type="predicted"/>
<protein>
    <submittedName>
        <fullName evidence="1">Uncharacterized protein</fullName>
    </submittedName>
</protein>
<organism evidence="1 2">
    <name type="scientific">Saccharopolyspora dendranthemae</name>
    <dbReference type="NCBI Taxonomy" id="1181886"/>
    <lineage>
        <taxon>Bacteria</taxon>
        <taxon>Bacillati</taxon>
        <taxon>Actinomycetota</taxon>
        <taxon>Actinomycetes</taxon>
        <taxon>Pseudonocardiales</taxon>
        <taxon>Pseudonocardiaceae</taxon>
        <taxon>Saccharopolyspora</taxon>
    </lineage>
</organism>
<dbReference type="EMBL" id="VIWX01000005">
    <property type="protein sequence ID" value="TWF93305.1"/>
    <property type="molecule type" value="Genomic_DNA"/>
</dbReference>
<dbReference type="AlphaFoldDB" id="A0A561U1R5"/>
<evidence type="ECO:0000313" key="1">
    <source>
        <dbReference type="EMBL" id="TWF93305.1"/>
    </source>
</evidence>
<dbReference type="RefSeq" id="WP_145742983.1">
    <property type="nucleotide sequence ID" value="NZ_VIWX01000005.1"/>
</dbReference>
<gene>
    <name evidence="1" type="ORF">FHU35_15145</name>
</gene>
<reference evidence="1 2" key="1">
    <citation type="submission" date="2019-06" db="EMBL/GenBank/DDBJ databases">
        <title>Sequencing the genomes of 1000 actinobacteria strains.</title>
        <authorList>
            <person name="Klenk H.-P."/>
        </authorList>
    </citation>
    <scope>NUCLEOTIDE SEQUENCE [LARGE SCALE GENOMIC DNA]</scope>
    <source>
        <strain evidence="1 2">DSM 46699</strain>
    </source>
</reference>
<keyword evidence="2" id="KW-1185">Reference proteome</keyword>
<comment type="caution">
    <text evidence="1">The sequence shown here is derived from an EMBL/GenBank/DDBJ whole genome shotgun (WGS) entry which is preliminary data.</text>
</comment>
<accession>A0A561U1R5</accession>
<sequence>MKIFETITNAPRSFMAGVVSLLAGTFVPFAAIAADLRVTKPRVYGFVPATTQHPRKSVRWLFLDPLI</sequence>
<dbReference type="OrthoDB" id="3696726at2"/>